<evidence type="ECO:0000313" key="3">
    <source>
        <dbReference type="Proteomes" id="UP000003598"/>
    </source>
</evidence>
<evidence type="ECO:0000313" key="2">
    <source>
        <dbReference type="EMBL" id="EHG99930.1"/>
    </source>
</evidence>
<feature type="transmembrane region" description="Helical" evidence="1">
    <location>
        <begin position="52"/>
        <end position="69"/>
    </location>
</feature>
<dbReference type="EMBL" id="AFFY01000028">
    <property type="protein sequence ID" value="EHG99930.1"/>
    <property type="molecule type" value="Genomic_DNA"/>
</dbReference>
<keyword evidence="1" id="KW-0472">Membrane</keyword>
<organism evidence="2 3">
    <name type="scientific">Paraprevotella clara YIT 11840</name>
    <dbReference type="NCBI Taxonomy" id="762968"/>
    <lineage>
        <taxon>Bacteria</taxon>
        <taxon>Pseudomonadati</taxon>
        <taxon>Bacteroidota</taxon>
        <taxon>Bacteroidia</taxon>
        <taxon>Bacteroidales</taxon>
        <taxon>Prevotellaceae</taxon>
        <taxon>Paraprevotella</taxon>
    </lineage>
</organism>
<sequence length="71" mass="8552">MIFIISFSIYKYKGFLFFFARFLQENKEKKNMFSAIRLHELSETKKPPLQQLYFVAGWFVLFSAFSLFYSA</sequence>
<comment type="caution">
    <text evidence="2">The sequence shown here is derived from an EMBL/GenBank/DDBJ whole genome shotgun (WGS) entry which is preliminary data.</text>
</comment>
<proteinExistence type="predicted"/>
<protein>
    <submittedName>
        <fullName evidence="2">Uncharacterized protein</fullName>
    </submittedName>
</protein>
<dbReference type="HOGENOM" id="CLU_2736369_0_0_10"/>
<name>G5SS29_9BACT</name>
<keyword evidence="1" id="KW-1133">Transmembrane helix</keyword>
<keyword evidence="3" id="KW-1185">Reference proteome</keyword>
<accession>G5SS29</accession>
<reference evidence="2 3" key="1">
    <citation type="submission" date="2011-03" db="EMBL/GenBank/DDBJ databases">
        <authorList>
            <person name="Weinstock G."/>
            <person name="Sodergren E."/>
            <person name="Clifton S."/>
            <person name="Fulton L."/>
            <person name="Fulton B."/>
            <person name="Courtney L."/>
            <person name="Fronick C."/>
            <person name="Harrison M."/>
            <person name="Strong C."/>
            <person name="Farmer C."/>
            <person name="Delahaunty K."/>
            <person name="Markovic C."/>
            <person name="Hall O."/>
            <person name="Minx P."/>
            <person name="Tomlinson C."/>
            <person name="Mitreva M."/>
            <person name="Hou S."/>
            <person name="Chen J."/>
            <person name="Wollam A."/>
            <person name="Pepin K.H."/>
            <person name="Johnson M."/>
            <person name="Bhonagiri V."/>
            <person name="Zhang X."/>
            <person name="Suruliraj S."/>
            <person name="Warren W."/>
            <person name="Chinwalla A."/>
            <person name="Mardis E.R."/>
            <person name="Wilson R.K."/>
        </authorList>
    </citation>
    <scope>NUCLEOTIDE SEQUENCE [LARGE SCALE GENOMIC DNA]</scope>
    <source>
        <strain evidence="2 3">YIT 11840</strain>
    </source>
</reference>
<keyword evidence="1" id="KW-0812">Transmembrane</keyword>
<gene>
    <name evidence="2" type="ORF">HMPREF9441_02178</name>
</gene>
<dbReference type="Proteomes" id="UP000003598">
    <property type="component" value="Unassembled WGS sequence"/>
</dbReference>
<dbReference type="AlphaFoldDB" id="G5SS29"/>
<evidence type="ECO:0000256" key="1">
    <source>
        <dbReference type="SAM" id="Phobius"/>
    </source>
</evidence>